<dbReference type="GO" id="GO:0016887">
    <property type="term" value="F:ATP hydrolysis activity"/>
    <property type="evidence" value="ECO:0007669"/>
    <property type="project" value="InterPro"/>
</dbReference>
<feature type="transmembrane region" description="Helical" evidence="7">
    <location>
        <begin position="49"/>
        <end position="68"/>
    </location>
</feature>
<dbReference type="PANTHER" id="PTHR43394">
    <property type="entry name" value="ATP-DEPENDENT PERMEASE MDL1, MITOCHONDRIAL"/>
    <property type="match status" value="1"/>
</dbReference>
<dbReference type="InterPro" id="IPR036640">
    <property type="entry name" value="ABC1_TM_sf"/>
</dbReference>
<comment type="subcellular location">
    <subcellularLocation>
        <location evidence="1">Cell membrane</location>
        <topology evidence="1">Multi-pass membrane protein</topology>
    </subcellularLocation>
</comment>
<evidence type="ECO:0000256" key="5">
    <source>
        <dbReference type="ARBA" id="ARBA00022989"/>
    </source>
</evidence>
<accession>A0A7M1QY05</accession>
<protein>
    <submittedName>
        <fullName evidence="10">ABC transporter ATP-binding protein</fullName>
    </submittedName>
</protein>
<dbReference type="InterPro" id="IPR039421">
    <property type="entry name" value="Type_1_exporter"/>
</dbReference>
<evidence type="ECO:0000313" key="11">
    <source>
        <dbReference type="Proteomes" id="UP000594961"/>
    </source>
</evidence>
<evidence type="ECO:0000256" key="7">
    <source>
        <dbReference type="SAM" id="Phobius"/>
    </source>
</evidence>
<evidence type="ECO:0000256" key="3">
    <source>
        <dbReference type="ARBA" id="ARBA00022741"/>
    </source>
</evidence>
<dbReference type="InterPro" id="IPR003439">
    <property type="entry name" value="ABC_transporter-like_ATP-bd"/>
</dbReference>
<evidence type="ECO:0000256" key="1">
    <source>
        <dbReference type="ARBA" id="ARBA00004651"/>
    </source>
</evidence>
<keyword evidence="6 7" id="KW-0472">Membrane</keyword>
<evidence type="ECO:0000313" key="10">
    <source>
        <dbReference type="EMBL" id="QOR46930.1"/>
    </source>
</evidence>
<keyword evidence="5 7" id="KW-1133">Transmembrane helix</keyword>
<dbReference type="Pfam" id="PF00005">
    <property type="entry name" value="ABC_tran"/>
    <property type="match status" value="1"/>
</dbReference>
<evidence type="ECO:0000259" key="9">
    <source>
        <dbReference type="PROSITE" id="PS50929"/>
    </source>
</evidence>
<feature type="transmembrane region" description="Helical" evidence="7">
    <location>
        <begin position="152"/>
        <end position="171"/>
    </location>
</feature>
<feature type="transmembrane region" description="Helical" evidence="7">
    <location>
        <begin position="12"/>
        <end position="37"/>
    </location>
</feature>
<dbReference type="EMBL" id="CP063212">
    <property type="protein sequence ID" value="QOR46930.1"/>
    <property type="molecule type" value="Genomic_DNA"/>
</dbReference>
<dbReference type="Proteomes" id="UP000594961">
    <property type="component" value="Chromosome"/>
</dbReference>
<dbReference type="SMART" id="SM00382">
    <property type="entry name" value="AAA"/>
    <property type="match status" value="1"/>
</dbReference>
<dbReference type="SUPFAM" id="SSF90123">
    <property type="entry name" value="ABC transporter transmembrane region"/>
    <property type="match status" value="1"/>
</dbReference>
<reference evidence="10 11" key="1">
    <citation type="submission" date="2020-10" db="EMBL/GenBank/DDBJ databases">
        <title>Trueperella pecoris sp. nov. isolated from bovine and porcine specimens.</title>
        <authorList>
            <person name="Schoenecker L."/>
            <person name="Schnydrig P."/>
            <person name="Brodard I."/>
            <person name="Thomann A."/>
            <person name="Hemphill A."/>
            <person name="Rodriguez-Campos S."/>
            <person name="Perreten V."/>
            <person name="Jores J."/>
            <person name="Kittl S."/>
        </authorList>
    </citation>
    <scope>NUCLEOTIDE SEQUENCE [LARGE SCALE GENOMIC DNA]</scope>
    <source>
        <strain evidence="10 11">19OD0592</strain>
    </source>
</reference>
<dbReference type="GO" id="GO:0015421">
    <property type="term" value="F:ABC-type oligopeptide transporter activity"/>
    <property type="evidence" value="ECO:0007669"/>
    <property type="project" value="TreeGrafter"/>
</dbReference>
<sequence length="555" mass="59616">MTTFISDNRGRIAIYLVIALVAAVLETGIAFVLAELANSITGASSRSPISLMIFGLCYLIPLGFFDWLRAVNVTRLQTRFTAVLRHSIIDSSLASTLPRDRSIVETSESLQGALINDSEMIGEDYAYSFFSVLHQVMLLVAGLVGTAIINPIFIPIVLVLSFLGILLPKVAEKPLNKVQQGVADANNKYLDRVTLVSSGLESLLSIRRTRRVRHVVDEAIEDLEAAENSRFATRNFVWTLTWVFGLVIIIGVWGIGAKLASLGWVTIGGIVALAQLMTQVAGPLQSIAEQYSQLIAGREQYRELTQKLTPSSSPTTSTLNVTAVNSAATSDPASSELALHEFSVNAEEHILLGDVSESFPRGTRVLVTGPSGAGKTSLLRGLAGLQSSSGTICINGETITSQTPREQRIRLITQRPVVIPGTLSDNIDLDMTGTDDELARPGVRDVLGPLIRTLENQPELPVAKLSGGETRRIHVANGLASVGDVILLDEITTGLDGASAETVLRTALGSGFDYVFAVAHDLPASATDLGFTHVLEIRDGQVVDLRQISAIHHRN</sequence>
<evidence type="ECO:0000259" key="8">
    <source>
        <dbReference type="PROSITE" id="PS50893"/>
    </source>
</evidence>
<dbReference type="PROSITE" id="PS50929">
    <property type="entry name" value="ABC_TM1F"/>
    <property type="match status" value="1"/>
</dbReference>
<dbReference type="GO" id="GO:0005524">
    <property type="term" value="F:ATP binding"/>
    <property type="evidence" value="ECO:0007669"/>
    <property type="project" value="UniProtKB-KW"/>
</dbReference>
<gene>
    <name evidence="10" type="ORF">INS90_06465</name>
</gene>
<dbReference type="Pfam" id="PF00664">
    <property type="entry name" value="ABC_membrane"/>
    <property type="match status" value="1"/>
</dbReference>
<dbReference type="SUPFAM" id="SSF52540">
    <property type="entry name" value="P-loop containing nucleoside triphosphate hydrolases"/>
    <property type="match status" value="1"/>
</dbReference>
<keyword evidence="4 10" id="KW-0067">ATP-binding</keyword>
<organism evidence="10 11">
    <name type="scientific">Trueperella pecoris</name>
    <dbReference type="NCBI Taxonomy" id="2733571"/>
    <lineage>
        <taxon>Bacteria</taxon>
        <taxon>Bacillati</taxon>
        <taxon>Actinomycetota</taxon>
        <taxon>Actinomycetes</taxon>
        <taxon>Actinomycetales</taxon>
        <taxon>Actinomycetaceae</taxon>
        <taxon>Trueperella</taxon>
    </lineage>
</organism>
<proteinExistence type="predicted"/>
<evidence type="ECO:0000256" key="2">
    <source>
        <dbReference type="ARBA" id="ARBA00022692"/>
    </source>
</evidence>
<keyword evidence="2 7" id="KW-0812">Transmembrane</keyword>
<dbReference type="Gene3D" id="3.40.50.300">
    <property type="entry name" value="P-loop containing nucleotide triphosphate hydrolases"/>
    <property type="match status" value="1"/>
</dbReference>
<evidence type="ECO:0000256" key="4">
    <source>
        <dbReference type="ARBA" id="ARBA00022840"/>
    </source>
</evidence>
<dbReference type="InterPro" id="IPR011527">
    <property type="entry name" value="ABC1_TM_dom"/>
</dbReference>
<dbReference type="Gene3D" id="1.20.1560.10">
    <property type="entry name" value="ABC transporter type 1, transmembrane domain"/>
    <property type="match status" value="1"/>
</dbReference>
<dbReference type="PROSITE" id="PS50893">
    <property type="entry name" value="ABC_TRANSPORTER_2"/>
    <property type="match status" value="1"/>
</dbReference>
<dbReference type="InterPro" id="IPR027417">
    <property type="entry name" value="P-loop_NTPase"/>
</dbReference>
<dbReference type="InterPro" id="IPR003593">
    <property type="entry name" value="AAA+_ATPase"/>
</dbReference>
<dbReference type="RefSeq" id="WP_197552025.1">
    <property type="nucleotide sequence ID" value="NZ_CP063212.1"/>
</dbReference>
<feature type="domain" description="ABC transporter" evidence="8">
    <location>
        <begin position="337"/>
        <end position="555"/>
    </location>
</feature>
<name>A0A7M1QY05_9ACTO</name>
<feature type="transmembrane region" description="Helical" evidence="7">
    <location>
        <begin position="125"/>
        <end position="146"/>
    </location>
</feature>
<keyword evidence="3" id="KW-0547">Nucleotide-binding</keyword>
<feature type="domain" description="ABC transmembrane type-1" evidence="9">
    <location>
        <begin position="13"/>
        <end position="296"/>
    </location>
</feature>
<dbReference type="AlphaFoldDB" id="A0A7M1QY05"/>
<dbReference type="PANTHER" id="PTHR43394:SF1">
    <property type="entry name" value="ATP-BINDING CASSETTE SUB-FAMILY B MEMBER 10, MITOCHONDRIAL"/>
    <property type="match status" value="1"/>
</dbReference>
<dbReference type="GO" id="GO:0005886">
    <property type="term" value="C:plasma membrane"/>
    <property type="evidence" value="ECO:0007669"/>
    <property type="project" value="UniProtKB-SubCell"/>
</dbReference>
<evidence type="ECO:0000256" key="6">
    <source>
        <dbReference type="ARBA" id="ARBA00023136"/>
    </source>
</evidence>
<feature type="transmembrane region" description="Helical" evidence="7">
    <location>
        <begin position="236"/>
        <end position="256"/>
    </location>
</feature>